<feature type="compositionally biased region" description="Polar residues" evidence="11">
    <location>
        <begin position="403"/>
        <end position="416"/>
    </location>
</feature>
<feature type="binding site" evidence="9">
    <location>
        <position position="746"/>
    </location>
    <ligand>
        <name>Zn(2+)</name>
        <dbReference type="ChEBI" id="CHEBI:29105"/>
        <label>2</label>
    </ligand>
</feature>
<dbReference type="PROSITE" id="PS01359">
    <property type="entry name" value="ZF_PHD_1"/>
    <property type="match status" value="1"/>
</dbReference>
<dbReference type="GO" id="GO:0006325">
    <property type="term" value="P:chromatin organization"/>
    <property type="evidence" value="ECO:0007669"/>
    <property type="project" value="UniProtKB-KW"/>
</dbReference>
<evidence type="ECO:0000256" key="4">
    <source>
        <dbReference type="ARBA" id="ARBA00022771"/>
    </source>
</evidence>
<feature type="domain" description="PHD-type" evidence="12">
    <location>
        <begin position="698"/>
        <end position="749"/>
    </location>
</feature>
<dbReference type="EMBL" id="MU006033">
    <property type="protein sequence ID" value="KAF2857652.1"/>
    <property type="molecule type" value="Genomic_DNA"/>
</dbReference>
<keyword evidence="6" id="KW-0156">Chromatin regulator</keyword>
<keyword evidence="3 9" id="KW-0479">Metal-binding</keyword>
<feature type="binding site" evidence="9">
    <location>
        <position position="719"/>
    </location>
    <ligand>
        <name>Zn(2+)</name>
        <dbReference type="ChEBI" id="CHEBI:29105"/>
        <label>2</label>
    </ligand>
</feature>
<dbReference type="InterPro" id="IPR028651">
    <property type="entry name" value="ING_fam"/>
</dbReference>
<dbReference type="AlphaFoldDB" id="A0A6A7BRD0"/>
<evidence type="ECO:0000256" key="5">
    <source>
        <dbReference type="ARBA" id="ARBA00022833"/>
    </source>
</evidence>
<gene>
    <name evidence="13" type="ORF">K470DRAFT_260593</name>
</gene>
<evidence type="ECO:0000313" key="14">
    <source>
        <dbReference type="Proteomes" id="UP000799421"/>
    </source>
</evidence>
<feature type="binding site" evidence="9">
    <location>
        <position position="743"/>
    </location>
    <ligand>
        <name>Zn(2+)</name>
        <dbReference type="ChEBI" id="CHEBI:29105"/>
        <label>2</label>
    </ligand>
</feature>
<evidence type="ECO:0000256" key="9">
    <source>
        <dbReference type="PIRSR" id="PIRSR628651-51"/>
    </source>
</evidence>
<dbReference type="PROSITE" id="PS50016">
    <property type="entry name" value="ZF_PHD_2"/>
    <property type="match status" value="1"/>
</dbReference>
<evidence type="ECO:0000256" key="7">
    <source>
        <dbReference type="ARBA" id="ARBA00023242"/>
    </source>
</evidence>
<evidence type="ECO:0000256" key="6">
    <source>
        <dbReference type="ARBA" id="ARBA00022853"/>
    </source>
</evidence>
<keyword evidence="5 9" id="KW-0862">Zinc</keyword>
<dbReference type="InterPro" id="IPR011011">
    <property type="entry name" value="Znf_FYVE_PHD"/>
</dbReference>
<dbReference type="GO" id="GO:0033698">
    <property type="term" value="C:Rpd3L complex"/>
    <property type="evidence" value="ECO:0007669"/>
    <property type="project" value="TreeGrafter"/>
</dbReference>
<evidence type="ECO:0000256" key="8">
    <source>
        <dbReference type="PIRSR" id="PIRSR628651-50"/>
    </source>
</evidence>
<dbReference type="OrthoDB" id="5411773at2759"/>
<feature type="compositionally biased region" description="Basic and acidic residues" evidence="11">
    <location>
        <begin position="638"/>
        <end position="649"/>
    </location>
</feature>
<dbReference type="PANTHER" id="PTHR10333:SF42">
    <property type="entry name" value="INHIBITOR OF GROWTH PROTEIN 5"/>
    <property type="match status" value="1"/>
</dbReference>
<reference evidence="13" key="1">
    <citation type="journal article" date="2020" name="Stud. Mycol.">
        <title>101 Dothideomycetes genomes: a test case for predicting lifestyles and emergence of pathogens.</title>
        <authorList>
            <person name="Haridas S."/>
            <person name="Albert R."/>
            <person name="Binder M."/>
            <person name="Bloem J."/>
            <person name="Labutti K."/>
            <person name="Salamov A."/>
            <person name="Andreopoulos B."/>
            <person name="Baker S."/>
            <person name="Barry K."/>
            <person name="Bills G."/>
            <person name="Bluhm B."/>
            <person name="Cannon C."/>
            <person name="Castanera R."/>
            <person name="Culley D."/>
            <person name="Daum C."/>
            <person name="Ezra D."/>
            <person name="Gonzalez J."/>
            <person name="Henrissat B."/>
            <person name="Kuo A."/>
            <person name="Liang C."/>
            <person name="Lipzen A."/>
            <person name="Lutzoni F."/>
            <person name="Magnuson J."/>
            <person name="Mondo S."/>
            <person name="Nolan M."/>
            <person name="Ohm R."/>
            <person name="Pangilinan J."/>
            <person name="Park H.-J."/>
            <person name="Ramirez L."/>
            <person name="Alfaro M."/>
            <person name="Sun H."/>
            <person name="Tritt A."/>
            <person name="Yoshinaga Y."/>
            <person name="Zwiers L.-H."/>
            <person name="Turgeon B."/>
            <person name="Goodwin S."/>
            <person name="Spatafora J."/>
            <person name="Crous P."/>
            <person name="Grigoriev I."/>
        </authorList>
    </citation>
    <scope>NUCLEOTIDE SEQUENCE</scope>
    <source>
        <strain evidence="13">CBS 480.64</strain>
    </source>
</reference>
<dbReference type="Gene3D" id="3.30.40.10">
    <property type="entry name" value="Zinc/RING finger domain, C3HC4 (zinc finger)"/>
    <property type="match status" value="1"/>
</dbReference>
<proteinExistence type="inferred from homology"/>
<dbReference type="InterPro" id="IPR001965">
    <property type="entry name" value="Znf_PHD"/>
</dbReference>
<dbReference type="SMART" id="SM01408">
    <property type="entry name" value="ING"/>
    <property type="match status" value="1"/>
</dbReference>
<evidence type="ECO:0000256" key="1">
    <source>
        <dbReference type="ARBA" id="ARBA00004123"/>
    </source>
</evidence>
<feature type="compositionally biased region" description="Low complexity" evidence="11">
    <location>
        <begin position="306"/>
        <end position="325"/>
    </location>
</feature>
<dbReference type="InterPro" id="IPR024610">
    <property type="entry name" value="ING_N_histone-binding"/>
</dbReference>
<feature type="binding site" evidence="9">
    <location>
        <position position="714"/>
    </location>
    <ligand>
        <name>Zn(2+)</name>
        <dbReference type="ChEBI" id="CHEBI:29105"/>
        <label>2</label>
    </ligand>
</feature>
<feature type="compositionally biased region" description="Basic and acidic residues" evidence="11">
    <location>
        <begin position="688"/>
        <end position="697"/>
    </location>
</feature>
<feature type="compositionally biased region" description="Low complexity" evidence="11">
    <location>
        <begin position="149"/>
        <end position="161"/>
    </location>
</feature>
<feature type="compositionally biased region" description="Acidic residues" evidence="11">
    <location>
        <begin position="671"/>
        <end position="683"/>
    </location>
</feature>
<comment type="subcellular location">
    <subcellularLocation>
        <location evidence="1">Nucleus</location>
    </subcellularLocation>
</comment>
<dbReference type="GO" id="GO:0006355">
    <property type="term" value="P:regulation of DNA-templated transcription"/>
    <property type="evidence" value="ECO:0007669"/>
    <property type="project" value="TreeGrafter"/>
</dbReference>
<dbReference type="GO" id="GO:0008270">
    <property type="term" value="F:zinc ion binding"/>
    <property type="evidence" value="ECO:0007669"/>
    <property type="project" value="UniProtKB-KW"/>
</dbReference>
<keyword evidence="4 10" id="KW-0863">Zinc-finger</keyword>
<evidence type="ECO:0000259" key="12">
    <source>
        <dbReference type="PROSITE" id="PS50016"/>
    </source>
</evidence>
<dbReference type="PANTHER" id="PTHR10333">
    <property type="entry name" value="INHIBITOR OF GROWTH PROTEIN"/>
    <property type="match status" value="1"/>
</dbReference>
<evidence type="ECO:0000256" key="2">
    <source>
        <dbReference type="ARBA" id="ARBA00010210"/>
    </source>
</evidence>
<sequence length="769" mass="82238">MPLQPYPRSKNAGPLAYELDVRRTMSGRAVRANTTRPANYYATPGASYEATAPDAGKEKHHQPQEHGFFPALQYFSDAVATLPRESIRQITQLKEVEAKLFESQDQLGVILDRIKAMPDPQARCRPVNGPERSATKHFGNAEVAINGKSAAQASSKESATAGEVEQTTDEQSRRRLCLDARTLACNMFPVMEEKNIVLAEANRVLSQQLMRFDSVLPHLDEEISEEARLGSSTHWAYRTQSSKSKGAVSGDAAATNTLAAAANAMHENDIAQARRDGGRDLAREKSGRGKRADADAVEEKQKKTPAKGGKAKAQANVAVTATTANGEVSKKRRLDKFPAAPAMERSVSSTTARGGRRRETPRSTPTVEQRRKAPKPRAKKKLPDSSLPASSPVQAGVLGNSLERPSTALTRPNTSMPELRHERRPSTAAAQVGPCKPTPVIDESTNLQQAHPTGPDGAPELKPKEAAEVEGNVPPENTSGSDGRASGTPEPGSVAMGRTRSARRRRGQADDSLSEPSSVGRPRAGSSTQLIRQLAAFNRSPVLDQRGNSRNADGPVMPDAVVDAGAANGGHEEQIANPECLPSLPDGGSAPPTSSVPEGAGDRENVSNGDSVTSMPAAPTNANGGEPDHTTPTTSDNSNDHSDSNKDHVGLGIMLQPEGVSPPTLPKRGEEEAEAAAEAEEDSGSGSEGHDPDDPNEPKYCYCNRGSYGEMVACDNSECPHEWFHLECTGLRHAPAADKSWYCEECRPQFEQPPATRRRRAPTRGGGRQ</sequence>
<feature type="binding site" evidence="9">
    <location>
        <position position="725"/>
    </location>
    <ligand>
        <name>Zn(2+)</name>
        <dbReference type="ChEBI" id="CHEBI:29105"/>
        <label>1</label>
    </ligand>
</feature>
<dbReference type="Proteomes" id="UP000799421">
    <property type="component" value="Unassembled WGS sequence"/>
</dbReference>
<dbReference type="GO" id="GO:0070210">
    <property type="term" value="C:Rpd3L-Expanded complex"/>
    <property type="evidence" value="ECO:0007669"/>
    <property type="project" value="TreeGrafter"/>
</dbReference>
<evidence type="ECO:0000256" key="11">
    <source>
        <dbReference type="SAM" id="MobiDB-lite"/>
    </source>
</evidence>
<feature type="region of interest" description="Disordered" evidence="11">
    <location>
        <begin position="272"/>
        <end position="700"/>
    </location>
</feature>
<evidence type="ECO:0000256" key="3">
    <source>
        <dbReference type="ARBA" id="ARBA00022723"/>
    </source>
</evidence>
<comment type="similarity">
    <text evidence="2">Belongs to the ING family.</text>
</comment>
<feature type="binding site" evidence="9">
    <location>
        <position position="703"/>
    </location>
    <ligand>
        <name>Zn(2+)</name>
        <dbReference type="ChEBI" id="CHEBI:29105"/>
        <label>1</label>
    </ligand>
</feature>
<feature type="site" description="Histone H3K4me3 binding" evidence="8">
    <location>
        <position position="715"/>
    </location>
</feature>
<evidence type="ECO:0000313" key="13">
    <source>
        <dbReference type="EMBL" id="KAF2857652.1"/>
    </source>
</evidence>
<dbReference type="InterPro" id="IPR019786">
    <property type="entry name" value="Zinc_finger_PHD-type_CS"/>
</dbReference>
<dbReference type="InterPro" id="IPR013083">
    <property type="entry name" value="Znf_RING/FYVE/PHD"/>
</dbReference>
<dbReference type="InterPro" id="IPR019787">
    <property type="entry name" value="Znf_PHD-finger"/>
</dbReference>
<feature type="region of interest" description="Disordered" evidence="11">
    <location>
        <begin position="148"/>
        <end position="173"/>
    </location>
</feature>
<feature type="binding site" evidence="9">
    <location>
        <position position="728"/>
    </location>
    <ligand>
        <name>Zn(2+)</name>
        <dbReference type="ChEBI" id="CHEBI:29105"/>
        <label>1</label>
    </ligand>
</feature>
<dbReference type="SUPFAM" id="SSF57903">
    <property type="entry name" value="FYVE/PHD zinc finger"/>
    <property type="match status" value="1"/>
</dbReference>
<dbReference type="SMART" id="SM00249">
    <property type="entry name" value="PHD"/>
    <property type="match status" value="1"/>
</dbReference>
<evidence type="ECO:0000256" key="10">
    <source>
        <dbReference type="PROSITE-ProRule" id="PRU00146"/>
    </source>
</evidence>
<feature type="region of interest" description="Disordered" evidence="11">
    <location>
        <begin position="28"/>
        <end position="62"/>
    </location>
</feature>
<feature type="site" description="Histone H3K4me3 binding" evidence="8">
    <location>
        <position position="711"/>
    </location>
</feature>
<keyword evidence="14" id="KW-1185">Reference proteome</keyword>
<feature type="compositionally biased region" description="Basic and acidic residues" evidence="11">
    <location>
        <begin position="272"/>
        <end position="302"/>
    </location>
</feature>
<dbReference type="CDD" id="cd15505">
    <property type="entry name" value="PHD_ING"/>
    <property type="match status" value="1"/>
</dbReference>
<feature type="site" description="Histone H3K4me3 binding" evidence="8">
    <location>
        <position position="700"/>
    </location>
</feature>
<feature type="site" description="Histone H3K4me3 binding" evidence="8">
    <location>
        <position position="723"/>
    </location>
</feature>
<name>A0A6A7BRD0_9PEZI</name>
<organism evidence="13 14">
    <name type="scientific">Piedraia hortae CBS 480.64</name>
    <dbReference type="NCBI Taxonomy" id="1314780"/>
    <lineage>
        <taxon>Eukaryota</taxon>
        <taxon>Fungi</taxon>
        <taxon>Dikarya</taxon>
        <taxon>Ascomycota</taxon>
        <taxon>Pezizomycotina</taxon>
        <taxon>Dothideomycetes</taxon>
        <taxon>Dothideomycetidae</taxon>
        <taxon>Capnodiales</taxon>
        <taxon>Piedraiaceae</taxon>
        <taxon>Piedraia</taxon>
    </lineage>
</organism>
<protein>
    <recommendedName>
        <fullName evidence="12">PHD-type domain-containing protein</fullName>
    </recommendedName>
</protein>
<feature type="binding site" evidence="9">
    <location>
        <position position="701"/>
    </location>
    <ligand>
        <name>Zn(2+)</name>
        <dbReference type="ChEBI" id="CHEBI:29105"/>
        <label>1</label>
    </ligand>
</feature>
<feature type="region of interest" description="Disordered" evidence="11">
    <location>
        <begin position="750"/>
        <end position="769"/>
    </location>
</feature>
<accession>A0A6A7BRD0</accession>
<keyword evidence="7" id="KW-0539">Nucleus</keyword>